<accession>A0A9J9LEI9</accession>
<sequence>MTVEISYYARVATGGLPVAADPGQDGTAAKAQSVSITATPVLSGATPDGQAAMSLIATEPFRFEYSPSGGVAAVATSNFVPAGERLWLAPRAGHRFSLRIA</sequence>
<name>A0A9J9LEI9_RHIWR</name>
<reference evidence="1 2" key="1">
    <citation type="journal article" date="2010" name="J. Bacteriol.">
        <title>Genome sequence of the dioxin-mineralizing bacterium Sphingomonas wittichii RW1.</title>
        <authorList>
            <person name="Miller T.R."/>
            <person name="Delcher A.L."/>
            <person name="Salzberg S.L."/>
            <person name="Saunders E."/>
            <person name="Detter J.C."/>
            <person name="Halden R.U."/>
        </authorList>
    </citation>
    <scope>NUCLEOTIDE SEQUENCE [LARGE SCALE GENOMIC DNA]</scope>
    <source>
        <strain evidence="2">DSM 6014 / CCUG 31198 / JCM 15750 / NBRC 105917 / EY 4224 / RW1</strain>
    </source>
</reference>
<evidence type="ECO:0000313" key="1">
    <source>
        <dbReference type="EMBL" id="ABQ70772.1"/>
    </source>
</evidence>
<gene>
    <name evidence="1" type="ordered locus">Swit_4434</name>
</gene>
<organism evidence="1 2">
    <name type="scientific">Rhizorhabdus wittichii (strain DSM 6014 / CCUG 31198 / JCM 15750 / NBRC 105917 / EY 4224 / RW1)</name>
    <name type="common">Sphingomonas wittichii</name>
    <dbReference type="NCBI Taxonomy" id="392499"/>
    <lineage>
        <taxon>Bacteria</taxon>
        <taxon>Pseudomonadati</taxon>
        <taxon>Pseudomonadota</taxon>
        <taxon>Alphaproteobacteria</taxon>
        <taxon>Sphingomonadales</taxon>
        <taxon>Sphingomonadaceae</taxon>
        <taxon>Rhizorhabdus</taxon>
    </lineage>
</organism>
<dbReference type="Proteomes" id="UP000001989">
    <property type="component" value="Chromosome"/>
</dbReference>
<protein>
    <submittedName>
        <fullName evidence="1">Uncharacterized protein</fullName>
    </submittedName>
</protein>
<dbReference type="OrthoDB" id="7579069at2"/>
<dbReference type="EMBL" id="CP000699">
    <property type="protein sequence ID" value="ABQ70772.1"/>
    <property type="molecule type" value="Genomic_DNA"/>
</dbReference>
<dbReference type="KEGG" id="swi:Swit_4434"/>
<evidence type="ECO:0000313" key="2">
    <source>
        <dbReference type="Proteomes" id="UP000001989"/>
    </source>
</evidence>
<keyword evidence="2" id="KW-1185">Reference proteome</keyword>
<dbReference type="AlphaFoldDB" id="A0A9J9LEI9"/>
<proteinExistence type="predicted"/>